<reference evidence="2 3" key="1">
    <citation type="journal article" date="2010" name="Nature">
        <title>The Ectocarpus genome and the independent evolution of multicellularity in brown algae.</title>
        <authorList>
            <person name="Cock J.M."/>
            <person name="Sterck L."/>
            <person name="Rouze P."/>
            <person name="Scornet D."/>
            <person name="Allen A.E."/>
            <person name="Amoutzias G."/>
            <person name="Anthouard V."/>
            <person name="Artiguenave F."/>
            <person name="Aury J.M."/>
            <person name="Badger J.H."/>
            <person name="Beszteri B."/>
            <person name="Billiau K."/>
            <person name="Bonnet E."/>
            <person name="Bothwell J.H."/>
            <person name="Bowler C."/>
            <person name="Boyen C."/>
            <person name="Brownlee C."/>
            <person name="Carrano C.J."/>
            <person name="Charrier B."/>
            <person name="Cho G.Y."/>
            <person name="Coelho S.M."/>
            <person name="Collen J."/>
            <person name="Corre E."/>
            <person name="Da Silva C."/>
            <person name="Delage L."/>
            <person name="Delaroque N."/>
            <person name="Dittami S.M."/>
            <person name="Doulbeau S."/>
            <person name="Elias M."/>
            <person name="Farnham G."/>
            <person name="Gachon C.M."/>
            <person name="Gschloessl B."/>
            <person name="Heesch S."/>
            <person name="Jabbari K."/>
            <person name="Jubin C."/>
            <person name="Kawai H."/>
            <person name="Kimura K."/>
            <person name="Kloareg B."/>
            <person name="Kupper F.C."/>
            <person name="Lang D."/>
            <person name="Le Bail A."/>
            <person name="Leblanc C."/>
            <person name="Lerouge P."/>
            <person name="Lohr M."/>
            <person name="Lopez P.J."/>
            <person name="Martens C."/>
            <person name="Maumus F."/>
            <person name="Michel G."/>
            <person name="Miranda-Saavedra D."/>
            <person name="Morales J."/>
            <person name="Moreau H."/>
            <person name="Motomura T."/>
            <person name="Nagasato C."/>
            <person name="Napoli C.A."/>
            <person name="Nelson D.R."/>
            <person name="Nyvall-Collen P."/>
            <person name="Peters A.F."/>
            <person name="Pommier C."/>
            <person name="Potin P."/>
            <person name="Poulain J."/>
            <person name="Quesneville H."/>
            <person name="Read B."/>
            <person name="Rensing S.A."/>
            <person name="Ritter A."/>
            <person name="Rousvoal S."/>
            <person name="Samanta M."/>
            <person name="Samson G."/>
            <person name="Schroeder D.C."/>
            <person name="Segurens B."/>
            <person name="Strittmatter M."/>
            <person name="Tonon T."/>
            <person name="Tregear J.W."/>
            <person name="Valentin K."/>
            <person name="von Dassow P."/>
            <person name="Yamagishi T."/>
            <person name="Van de Peer Y."/>
            <person name="Wincker P."/>
        </authorList>
    </citation>
    <scope>NUCLEOTIDE SEQUENCE [LARGE SCALE GENOMIC DNA]</scope>
    <source>
        <strain evidence="3">Ec32 / CCAP1310/4</strain>
    </source>
</reference>
<dbReference type="Proteomes" id="UP000002630">
    <property type="component" value="Linkage Group LG16"/>
</dbReference>
<evidence type="ECO:0000256" key="1">
    <source>
        <dbReference type="SAM" id="Phobius"/>
    </source>
</evidence>
<keyword evidence="3" id="KW-1185">Reference proteome</keyword>
<organism evidence="2 3">
    <name type="scientific">Ectocarpus siliculosus</name>
    <name type="common">Brown alga</name>
    <name type="synonym">Conferva siliculosa</name>
    <dbReference type="NCBI Taxonomy" id="2880"/>
    <lineage>
        <taxon>Eukaryota</taxon>
        <taxon>Sar</taxon>
        <taxon>Stramenopiles</taxon>
        <taxon>Ochrophyta</taxon>
        <taxon>PX clade</taxon>
        <taxon>Phaeophyceae</taxon>
        <taxon>Ectocarpales</taxon>
        <taxon>Ectocarpaceae</taxon>
        <taxon>Ectocarpus</taxon>
    </lineage>
</organism>
<dbReference type="InParanoid" id="D7FJU0"/>
<evidence type="ECO:0000313" key="3">
    <source>
        <dbReference type="Proteomes" id="UP000002630"/>
    </source>
</evidence>
<name>D7FJU0_ECTSI</name>
<dbReference type="EMBL" id="FN649741">
    <property type="protein sequence ID" value="CBJ29192.1"/>
    <property type="molecule type" value="Genomic_DNA"/>
</dbReference>
<accession>D7FJU0</accession>
<dbReference type="AlphaFoldDB" id="D7FJU0"/>
<keyword evidence="1" id="KW-0472">Membrane</keyword>
<evidence type="ECO:0000313" key="2">
    <source>
        <dbReference type="EMBL" id="CBJ29192.1"/>
    </source>
</evidence>
<dbReference type="EMBL" id="FN647972">
    <property type="protein sequence ID" value="CBJ29192.1"/>
    <property type="molecule type" value="Genomic_DNA"/>
</dbReference>
<protein>
    <submittedName>
        <fullName evidence="2">Uncharacterized protein</fullName>
    </submittedName>
</protein>
<feature type="transmembrane region" description="Helical" evidence="1">
    <location>
        <begin position="65"/>
        <end position="88"/>
    </location>
</feature>
<gene>
    <name evidence="2" type="ORF">Esi_0136_0080</name>
</gene>
<keyword evidence="1" id="KW-0812">Transmembrane</keyword>
<sequence length="156" mass="18187">MDRLPLRPVLTTMNNQERPPAIQELAIRQFAVHLVLRFCKAWFMARVRFDQKASENAHCLDAARAFLAFASFAFFVFVHAVYLGIYVLEYDGVIDREHCDNLLRRVEERCLVCNFFLSRQGPMWASWSRRVWAILLGETTESDDDQGGLIYPEECH</sequence>
<keyword evidence="1" id="KW-1133">Transmembrane helix</keyword>
<proteinExistence type="predicted"/>